<dbReference type="EMBL" id="VLTK01000003">
    <property type="protein sequence ID" value="TSI17566.1"/>
    <property type="molecule type" value="Genomic_DNA"/>
</dbReference>
<evidence type="ECO:0000313" key="2">
    <source>
        <dbReference type="Proteomes" id="UP000316406"/>
    </source>
</evidence>
<organism evidence="1 2">
    <name type="scientific">Brevibacterium aurantiacum</name>
    <dbReference type="NCBI Taxonomy" id="273384"/>
    <lineage>
        <taxon>Bacteria</taxon>
        <taxon>Bacillati</taxon>
        <taxon>Actinomycetota</taxon>
        <taxon>Actinomycetes</taxon>
        <taxon>Micrococcales</taxon>
        <taxon>Brevibacteriaceae</taxon>
        <taxon>Brevibacterium</taxon>
    </lineage>
</organism>
<sequence length="60" mass="6562">MDLTQNSQDECTLANNEGTIVYHVAITGDVFQDINVPELQPAQDIPFELAPTAQRCSGEL</sequence>
<dbReference type="OrthoDB" id="4809895at2"/>
<reference evidence="1 2" key="1">
    <citation type="submission" date="2019-07" db="EMBL/GenBank/DDBJ databases">
        <title>Draft genome sequence of Brevibacterium aurantiacum XU54 isolated from Xinjiang China.</title>
        <authorList>
            <person name="Xu X."/>
        </authorList>
    </citation>
    <scope>NUCLEOTIDE SEQUENCE [LARGE SCALE GENOMIC DNA]</scope>
    <source>
        <strain evidence="1 2">XU54</strain>
    </source>
</reference>
<dbReference type="AlphaFoldDB" id="A0A556CJR8"/>
<proteinExistence type="predicted"/>
<name>A0A556CJR8_BREAU</name>
<gene>
    <name evidence="1" type="ORF">FO013_04955</name>
</gene>
<protein>
    <submittedName>
        <fullName evidence="1">Uncharacterized protein</fullName>
    </submittedName>
</protein>
<dbReference type="Proteomes" id="UP000316406">
    <property type="component" value="Unassembled WGS sequence"/>
</dbReference>
<keyword evidence="2" id="KW-1185">Reference proteome</keyword>
<dbReference type="RefSeq" id="WP_143921484.1">
    <property type="nucleotide sequence ID" value="NZ_VLTK01000003.1"/>
</dbReference>
<comment type="caution">
    <text evidence="1">The sequence shown here is derived from an EMBL/GenBank/DDBJ whole genome shotgun (WGS) entry which is preliminary data.</text>
</comment>
<accession>A0A556CJR8</accession>
<evidence type="ECO:0000313" key="1">
    <source>
        <dbReference type="EMBL" id="TSI17566.1"/>
    </source>
</evidence>